<name>A0A815U0F8_ADIRI</name>
<dbReference type="GO" id="GO:0003950">
    <property type="term" value="F:NAD+ poly-ADP-ribosyltransferase activity"/>
    <property type="evidence" value="ECO:0007669"/>
    <property type="project" value="UniProtKB-UniRule"/>
</dbReference>
<dbReference type="EMBL" id="CAJNOJ010000700">
    <property type="protein sequence ID" value="CAF1511927.1"/>
    <property type="molecule type" value="Genomic_DNA"/>
</dbReference>
<evidence type="ECO:0000256" key="1">
    <source>
        <dbReference type="ARBA" id="ARBA00022741"/>
    </source>
</evidence>
<evidence type="ECO:0000256" key="5">
    <source>
        <dbReference type="ARBA" id="ARBA00038040"/>
    </source>
</evidence>
<dbReference type="InterPro" id="IPR014001">
    <property type="entry name" value="Helicase_ATP-bd"/>
</dbReference>
<evidence type="ECO:0000256" key="3">
    <source>
        <dbReference type="ARBA" id="ARBA00022806"/>
    </source>
</evidence>
<dbReference type="EMBL" id="CAJNOR010000090">
    <property type="protein sequence ID" value="CAF0792730.1"/>
    <property type="molecule type" value="Genomic_DNA"/>
</dbReference>
<dbReference type="Gene3D" id="1.25.40.20">
    <property type="entry name" value="Ankyrin repeat-containing domain"/>
    <property type="match status" value="1"/>
</dbReference>
<dbReference type="InterPro" id="IPR002110">
    <property type="entry name" value="Ankyrin_rpt"/>
</dbReference>
<keyword evidence="3" id="KW-0347">Helicase</keyword>
<feature type="coiled-coil region" evidence="8">
    <location>
        <begin position="674"/>
        <end position="708"/>
    </location>
</feature>
<keyword evidence="1" id="KW-0547">Nucleotide-binding</keyword>
<dbReference type="PANTHER" id="PTHR18934:SF91">
    <property type="entry name" value="PRE-MRNA-SPLICING FACTOR ATP-DEPENDENT RNA HELICASE PRP16"/>
    <property type="match status" value="1"/>
</dbReference>
<dbReference type="CDD" id="cd17917">
    <property type="entry name" value="DEXHc_RHA-like"/>
    <property type="match status" value="1"/>
</dbReference>
<evidence type="ECO:0000259" key="9">
    <source>
        <dbReference type="PROSITE" id="PS51059"/>
    </source>
</evidence>
<dbReference type="InterPro" id="IPR001650">
    <property type="entry name" value="Helicase_C-like"/>
</dbReference>
<feature type="repeat" description="ANK" evidence="6">
    <location>
        <begin position="204"/>
        <end position="236"/>
    </location>
</feature>
<keyword evidence="7" id="KW-0808">Transferase</keyword>
<gene>
    <name evidence="12" type="ORF">EDS130_LOCUS43302</name>
    <name evidence="11" type="ORF">XAT740_LOCUS2567</name>
</gene>
<keyword evidence="8" id="KW-0175">Coiled coil</keyword>
<keyword evidence="7" id="KW-0328">Glycosyltransferase</keyword>
<dbReference type="Pfam" id="PF12796">
    <property type="entry name" value="Ank_2"/>
    <property type="match status" value="1"/>
</dbReference>
<proteinExistence type="inferred from homology"/>
<dbReference type="PANTHER" id="PTHR18934">
    <property type="entry name" value="ATP-DEPENDENT RNA HELICASE"/>
    <property type="match status" value="1"/>
</dbReference>
<evidence type="ECO:0000256" key="4">
    <source>
        <dbReference type="ARBA" id="ARBA00022840"/>
    </source>
</evidence>
<evidence type="ECO:0000313" key="12">
    <source>
        <dbReference type="EMBL" id="CAF1511927.1"/>
    </source>
</evidence>
<evidence type="ECO:0000313" key="14">
    <source>
        <dbReference type="Proteomes" id="UP000663852"/>
    </source>
</evidence>
<dbReference type="SUPFAM" id="SSF48403">
    <property type="entry name" value="Ankyrin repeat"/>
    <property type="match status" value="1"/>
</dbReference>
<dbReference type="Gene3D" id="3.40.50.300">
    <property type="entry name" value="P-loop containing nucleotide triphosphate hydrolases"/>
    <property type="match status" value="2"/>
</dbReference>
<protein>
    <recommendedName>
        <fullName evidence="7">Poly [ADP-ribose] polymerase</fullName>
        <shortName evidence="7">PARP</shortName>
        <ecNumber evidence="7">2.4.2.-</ecNumber>
    </recommendedName>
</protein>
<dbReference type="SMART" id="SM00490">
    <property type="entry name" value="HELICc"/>
    <property type="match status" value="1"/>
</dbReference>
<feature type="domain" description="Helicase C-terminal" evidence="10">
    <location>
        <begin position="1177"/>
        <end position="1354"/>
    </location>
</feature>
<dbReference type="InterPro" id="IPR027417">
    <property type="entry name" value="P-loop_NTPase"/>
</dbReference>
<reference evidence="12" key="1">
    <citation type="submission" date="2021-02" db="EMBL/GenBank/DDBJ databases">
        <authorList>
            <person name="Nowell W R."/>
        </authorList>
    </citation>
    <scope>NUCLEOTIDE SEQUENCE</scope>
</reference>
<dbReference type="Pfam" id="PF00271">
    <property type="entry name" value="Helicase_C"/>
    <property type="match status" value="1"/>
</dbReference>
<feature type="coiled-coil region" evidence="8">
    <location>
        <begin position="592"/>
        <end position="640"/>
    </location>
</feature>
<dbReference type="GO" id="GO:0005524">
    <property type="term" value="F:ATP binding"/>
    <property type="evidence" value="ECO:0007669"/>
    <property type="project" value="UniProtKB-KW"/>
</dbReference>
<evidence type="ECO:0000259" key="10">
    <source>
        <dbReference type="PROSITE" id="PS51194"/>
    </source>
</evidence>
<dbReference type="OrthoDB" id="10046574at2759"/>
<comment type="caution">
    <text evidence="12">The sequence shown here is derived from an EMBL/GenBank/DDBJ whole genome shotgun (WGS) entry which is preliminary data.</text>
</comment>
<keyword evidence="7" id="KW-0520">NAD</keyword>
<dbReference type="SMART" id="SM00248">
    <property type="entry name" value="ANK"/>
    <property type="match status" value="2"/>
</dbReference>
<dbReference type="SUPFAM" id="SSF56399">
    <property type="entry name" value="ADP-ribosylation"/>
    <property type="match status" value="1"/>
</dbReference>
<dbReference type="PROSITE" id="PS50088">
    <property type="entry name" value="ANK_REPEAT"/>
    <property type="match status" value="1"/>
</dbReference>
<dbReference type="PROSITE" id="PS50297">
    <property type="entry name" value="ANK_REP_REGION"/>
    <property type="match status" value="1"/>
</dbReference>
<dbReference type="Proteomes" id="UP000663852">
    <property type="component" value="Unassembled WGS sequence"/>
</dbReference>
<keyword evidence="13" id="KW-1185">Reference proteome</keyword>
<dbReference type="SUPFAM" id="SSF52540">
    <property type="entry name" value="P-loop containing nucleoside triphosphate hydrolases"/>
    <property type="match status" value="1"/>
</dbReference>
<dbReference type="SMART" id="SM00847">
    <property type="entry name" value="HA2"/>
    <property type="match status" value="1"/>
</dbReference>
<dbReference type="GO" id="GO:0016787">
    <property type="term" value="F:hydrolase activity"/>
    <property type="evidence" value="ECO:0007669"/>
    <property type="project" value="UniProtKB-KW"/>
</dbReference>
<dbReference type="PROSITE" id="PS51059">
    <property type="entry name" value="PARP_CATALYTIC"/>
    <property type="match status" value="1"/>
</dbReference>
<evidence type="ECO:0000256" key="7">
    <source>
        <dbReference type="RuleBase" id="RU362114"/>
    </source>
</evidence>
<dbReference type="SMART" id="SM00487">
    <property type="entry name" value="DEXDc"/>
    <property type="match status" value="1"/>
</dbReference>
<evidence type="ECO:0000256" key="6">
    <source>
        <dbReference type="PROSITE-ProRule" id="PRU00023"/>
    </source>
</evidence>
<dbReference type="Gene3D" id="3.90.228.10">
    <property type="match status" value="1"/>
</dbReference>
<dbReference type="GO" id="GO:0003723">
    <property type="term" value="F:RNA binding"/>
    <property type="evidence" value="ECO:0007669"/>
    <property type="project" value="TreeGrafter"/>
</dbReference>
<dbReference type="EC" id="2.4.2.-" evidence="7"/>
<organism evidence="12 14">
    <name type="scientific">Adineta ricciae</name>
    <name type="common">Rotifer</name>
    <dbReference type="NCBI Taxonomy" id="249248"/>
    <lineage>
        <taxon>Eukaryota</taxon>
        <taxon>Metazoa</taxon>
        <taxon>Spiralia</taxon>
        <taxon>Gnathifera</taxon>
        <taxon>Rotifera</taxon>
        <taxon>Eurotatoria</taxon>
        <taxon>Bdelloidea</taxon>
        <taxon>Adinetida</taxon>
        <taxon>Adinetidae</taxon>
        <taxon>Adineta</taxon>
    </lineage>
</organism>
<dbReference type="Pfam" id="PF00644">
    <property type="entry name" value="PARP"/>
    <property type="match status" value="1"/>
</dbReference>
<keyword evidence="6" id="KW-0040">ANK repeat</keyword>
<accession>A0A815U0F8</accession>
<dbReference type="InterPro" id="IPR007502">
    <property type="entry name" value="Helicase-assoc_dom"/>
</dbReference>
<dbReference type="InterPro" id="IPR036770">
    <property type="entry name" value="Ankyrin_rpt-contain_sf"/>
</dbReference>
<feature type="domain" description="PARP catalytic" evidence="9">
    <location>
        <begin position="2011"/>
        <end position="2201"/>
    </location>
</feature>
<keyword evidence="4" id="KW-0067">ATP-binding</keyword>
<evidence type="ECO:0000256" key="8">
    <source>
        <dbReference type="SAM" id="Coils"/>
    </source>
</evidence>
<dbReference type="Gene3D" id="1.20.120.1080">
    <property type="match status" value="1"/>
</dbReference>
<comment type="similarity">
    <text evidence="5">Belongs to the DEAD box helicase family. DEAH subfamily. PRP16 sub-subfamily.</text>
</comment>
<keyword evidence="2" id="KW-0378">Hydrolase</keyword>
<sequence>MSGTLFYDELIKTCKTILVHVQSTLNRVKESIKENDGEPELNASSSLVIVCNSDDFDLFSSSEEVNVLFTEAAQDIQKLVNQLRHEFNYDQVTYNYFLDFLYEFHFVDDRFVEPFSVDILSIFEQKLPVFIQSIEGFNGAEKGDITMVKTFLTEDPLSKDRPLLHGYTLLYVATANNHLDLIKYLIEEAKCSVNTQNQNDKCTDVDTALHAACTKGHADIVRYLLSQGANCYIENKNKETPTMIANNSPDLHKIFSDHLVLDYTGKCTNRIDLPTMTIQNKLLSINYDLKSLQPVCVWEFKLLHEQNWQCFDENESAQLNTSLRDKSDTTINVSRHNGAYSVSMMKFLVEDGTEQNVKWIRCRGSNLYNFDVQCLWQMMLIAHPSVSKASHKEAKTKPVDIPALFDSKQLRYRLNSWYNADDIAGNLFDDAIDQRVRCCIINTRLFGKIHVNLELFSFNDETKTIQGHIRWIPKFVNVDTRTKRIKPIDNFQTTTFQNDPPIPLRSKLLRELSSTLTTSNDLSDITEYTVAADDLMADVPDRFIDNATEDKEEEIESTQMSVAVPITDMELNANSDDETSHDVSETTDSSLVENLQNNIREKRQSLDRELARIKQYDQIVERERTLLKDLESKKKDIETKESLIRQLCDSLSNPPISEDFLMLQNEYDKQDKILKSAMNEMHQIDQRCRELEQNLKNEQNLVQQLKSHRQAEIQAEKDLMITTYHIPGTEYVQLQATMVENHLKTLNFLGKTAMHEKNIKIHSKTHETIDHHQIWTLYAYSVHHITMNGIRSRIEKFVRQITRQKDSYRYQTTKNSRAFIQTISTVKLKCSAKNWEIFLRVLQNLINTTQDESCKQFNTFIGRKAKDFAGDVVHNTTGWRTKMRSEKNTFLTNHDFLNSVEDLKSKALQEFINKIKESFTSNKEYTKHAIDIRDAHLRKLHGLLVDEEVYRGHSPHQFSLLSSLIHRIHLIFQCFQLKLPLFQSSIELIQKIKENTVVAISTATGSGKSTLIPPLLVAMGFDKIFVTQPRRLPCTLLSRRINSSLDCTNLSGWTVAGAHSKNVSHAPIVYITDGLLKEYLLYREQFLIHRAKTSKLGLVFFIDEVHERSINIDLCLGLIARFLDKNPSIHLKIRVIISSATLDSSITHIFKPFRFHEMKLETSILRPVTIKPVWTENMIELISQLNEQLDLNDQMLCFVKSTFEVLQLIKLLKIAKGLQAFPLVQSQSSNEQQKLIETKRIFFSTTVAETSLTFPSLRFVIDTGVVHMPVYDPLLDTTELKELDAAESTIKQRQGRLGRTRPGEYYPLYTFTPSKKFPDPQICQTELVQIEFSLQRSPLKCGLDQLKKWLPSPPSDQVIEAAKKRLRDLDVLDRHNHFTSIGSLISTLPDFGSIAMSKAVLSGLDTYNCGRDIIRLAAILSVLNTSSALRHIPSHYIKSEGDFMTLLAVMDAILAEKLVQPPHLFDIDDACKRTGLVVISHHIRRAVIRYDSFQTFFCLSAKYRVASQRSTNGHWTPIACALLAGYSDNVYLSLAEIQGKKHRYIRYTVANSSAKQQIAVLDKSSKLSRLLSAQPVPLVLARDIFVSTDIRDRSIISFLGEIQPEWLDRSLERDITLADKEIKVFNGEIMYSEDFLNISRNILCTLNGKNLNLSGNASHVLTTELHVRRSLVLKHTTLLISKDETNQSLKKNVKALIESWHVFNPMKWRWKAENQVKVIFRDTDEHGEIIIKARDEDYEKVRKEFDSFVKWLQPCIALHLDNGMYPRRYIDPQTKQTVADMERRIRRVTDDALTPVDLWPRVRGLKATRETRMEVVAWIAVCLFHCKLEGGFVRDWIVANQSARPSASVLPQQWVQFFHKIPVIDKALIPSDLDCHLPLEHPFDIDQFLDEIHKYHIQTEVFRQDWRYILLFDRNYPTGPFTMDLIEPHVALTQNRIDFDVNNLYVIRGFCAELGQRVNLRDPPFSIELEQIVDSIKNKCFRVLRPDDDIVKKRKDKMLARGWQKFGDDLNYIPPPHKNHKFVLDLLPTASDLYKKIENEMKQISNAKVLSIEQIRNTDVFNIYHATKILITGQCRNGTNNERHLFHGTPTDKVESIMEKGFDARYFSSSGLYGRGAYFADKTTKSHQYTRASLTDPNLKMFYCLVTLGEICNRSTTDHSLSSPPEHYHSICGMANPSAVEYIVYQSAQAVPFLLITYQVQ</sequence>
<dbReference type="InterPro" id="IPR012317">
    <property type="entry name" value="Poly(ADP-ribose)pol_cat_dom"/>
</dbReference>
<dbReference type="PROSITE" id="PS51194">
    <property type="entry name" value="HELICASE_CTER"/>
    <property type="match status" value="1"/>
</dbReference>
<dbReference type="GO" id="GO:0004386">
    <property type="term" value="F:helicase activity"/>
    <property type="evidence" value="ECO:0007669"/>
    <property type="project" value="UniProtKB-KW"/>
</dbReference>
<dbReference type="Proteomes" id="UP000663828">
    <property type="component" value="Unassembled WGS sequence"/>
</dbReference>
<evidence type="ECO:0000313" key="13">
    <source>
        <dbReference type="Proteomes" id="UP000663828"/>
    </source>
</evidence>
<evidence type="ECO:0000256" key="2">
    <source>
        <dbReference type="ARBA" id="ARBA00022801"/>
    </source>
</evidence>
<evidence type="ECO:0000313" key="11">
    <source>
        <dbReference type="EMBL" id="CAF0792730.1"/>
    </source>
</evidence>